<dbReference type="AlphaFoldDB" id="A0A5P2DH93"/>
<feature type="transmembrane region" description="Helical" evidence="1">
    <location>
        <begin position="240"/>
        <end position="259"/>
    </location>
</feature>
<feature type="transmembrane region" description="Helical" evidence="1">
    <location>
        <begin position="201"/>
        <end position="220"/>
    </location>
</feature>
<proteinExistence type="predicted"/>
<feature type="transmembrane region" description="Helical" evidence="1">
    <location>
        <begin position="124"/>
        <end position="143"/>
    </location>
</feature>
<dbReference type="OrthoDB" id="4337748at2"/>
<organism evidence="2 3">
    <name type="scientific">Streptomyces venezuelae</name>
    <dbReference type="NCBI Taxonomy" id="54571"/>
    <lineage>
        <taxon>Bacteria</taxon>
        <taxon>Bacillati</taxon>
        <taxon>Actinomycetota</taxon>
        <taxon>Actinomycetes</taxon>
        <taxon>Kitasatosporales</taxon>
        <taxon>Streptomycetaceae</taxon>
        <taxon>Streptomyces</taxon>
    </lineage>
</organism>
<reference evidence="2 3" key="1">
    <citation type="submission" date="2018-05" db="EMBL/GenBank/DDBJ databases">
        <title>Streptomyces venezuelae.</title>
        <authorList>
            <person name="Kim W."/>
            <person name="Lee N."/>
            <person name="Cho B.-K."/>
        </authorList>
    </citation>
    <scope>NUCLEOTIDE SEQUENCE [LARGE SCALE GENOMIC DNA]</scope>
    <source>
        <strain evidence="2 3">ATCC 21782</strain>
    </source>
</reference>
<evidence type="ECO:0000256" key="1">
    <source>
        <dbReference type="SAM" id="Phobius"/>
    </source>
</evidence>
<gene>
    <name evidence="2" type="ORF">DEJ50_12760</name>
</gene>
<evidence type="ECO:0000313" key="2">
    <source>
        <dbReference type="EMBL" id="QES52369.1"/>
    </source>
</evidence>
<evidence type="ECO:0000313" key="3">
    <source>
        <dbReference type="Proteomes" id="UP000325211"/>
    </source>
</evidence>
<keyword evidence="1" id="KW-0812">Transmembrane</keyword>
<name>A0A5P2DH93_STRVZ</name>
<accession>A0A5P2DH93</accession>
<feature type="transmembrane region" description="Helical" evidence="1">
    <location>
        <begin position="63"/>
        <end position="83"/>
    </location>
</feature>
<protein>
    <recommendedName>
        <fullName evidence="4">Integral membrane protein</fullName>
    </recommendedName>
</protein>
<keyword evidence="1" id="KW-0472">Membrane</keyword>
<sequence>MVFRLPWIGDMGVHLATIERLRHDLLDPGNTQVAADTPSPYNSPWMVLLGVIAKVSGLSGFMVLRFAALVGLVLLLTGIWHLTRSLSRHRAAPPLAVLTLILLWGPTFFIWSGFLGFTSISLNISYPSTFATGLGFHFLALLAKALRRGTATSWAAWTGLGALWALIMLSHQFTGVVITFGAMGVLISARPWPTRQTWLRLGTALAVAMVLLAVWPYYSFFSLLTIGGLEDIHMGLYDEWWMRFGYVLIGVVALAFRFARNRRDPLVWWFLLAALMVAAGGMTGHYSWGRALPGAIIPAQLAVALAVVEGGGRFLRRCFAVVLAAGLLAGSWGQAPSLSFVVRNEAMPQTLTKKAWLPIPGYQWMTKYAKYGDVVMVDQNTGQQIPGYGFYTVAPGYPDFFLPDEPERIEATRRYFDRSTPRQEKLDALHRFGAQWVLGWPDQGLPPGDPALRKVKTGPNGMVLYKVIG</sequence>
<dbReference type="EMBL" id="CP029190">
    <property type="protein sequence ID" value="QES52369.1"/>
    <property type="molecule type" value="Genomic_DNA"/>
</dbReference>
<evidence type="ECO:0008006" key="4">
    <source>
        <dbReference type="Google" id="ProtNLM"/>
    </source>
</evidence>
<dbReference type="Proteomes" id="UP000325211">
    <property type="component" value="Chromosome"/>
</dbReference>
<feature type="transmembrane region" description="Helical" evidence="1">
    <location>
        <begin position="173"/>
        <end position="189"/>
    </location>
</feature>
<feature type="transmembrane region" description="Helical" evidence="1">
    <location>
        <begin position="266"/>
        <end position="285"/>
    </location>
</feature>
<feature type="transmembrane region" description="Helical" evidence="1">
    <location>
        <begin position="95"/>
        <end position="118"/>
    </location>
</feature>
<keyword evidence="1" id="KW-1133">Transmembrane helix</keyword>